<dbReference type="EMBL" id="MEZJ01000011">
    <property type="protein sequence ID" value="OGD54556.1"/>
    <property type="molecule type" value="Genomic_DNA"/>
</dbReference>
<dbReference type="Pfam" id="PF00380">
    <property type="entry name" value="Ribosomal_S9"/>
    <property type="match status" value="1"/>
</dbReference>
<dbReference type="PANTHER" id="PTHR21569:SF1">
    <property type="entry name" value="SMALL RIBOSOMAL SUBUNIT PROTEIN US9M"/>
    <property type="match status" value="1"/>
</dbReference>
<dbReference type="Proteomes" id="UP000178758">
    <property type="component" value="Unassembled WGS sequence"/>
</dbReference>
<evidence type="ECO:0000256" key="5">
    <source>
        <dbReference type="ARBA" id="ARBA00035523"/>
    </source>
</evidence>
<dbReference type="InterPro" id="IPR023035">
    <property type="entry name" value="Ribosomal_uS9_bac/plastid"/>
</dbReference>
<dbReference type="AlphaFoldDB" id="A0A1F5DHT4"/>
<dbReference type="SUPFAM" id="SSF54211">
    <property type="entry name" value="Ribosomal protein S5 domain 2-like"/>
    <property type="match status" value="1"/>
</dbReference>
<gene>
    <name evidence="7" type="ORF">A3J78_02190</name>
</gene>
<protein>
    <recommendedName>
        <fullName evidence="4">Small ribosomal subunit protein uS9</fullName>
    </recommendedName>
    <alternativeName>
        <fullName evidence="5">30S ribosomal protein S9</fullName>
    </alternativeName>
</protein>
<sequence>SYLFAVGRRKEAIARVRLYPKQKGEIEVNGMPIEQYFPGETAKRYYLEPLRTCNVIGKYLITVKISGSGKISQLGAVIHGISRVLVKLEGEKFRPILKKRGFLKRDSRTRERRKVGMGGKSRRKRQSPKR</sequence>
<dbReference type="GO" id="GO:0005737">
    <property type="term" value="C:cytoplasm"/>
    <property type="evidence" value="ECO:0007669"/>
    <property type="project" value="UniProtKB-ARBA"/>
</dbReference>
<comment type="caution">
    <text evidence="7">The sequence shown here is derived from an EMBL/GenBank/DDBJ whole genome shotgun (WGS) entry which is preliminary data.</text>
</comment>
<dbReference type="GO" id="GO:0003723">
    <property type="term" value="F:RNA binding"/>
    <property type="evidence" value="ECO:0007669"/>
    <property type="project" value="TreeGrafter"/>
</dbReference>
<feature type="non-terminal residue" evidence="7">
    <location>
        <position position="1"/>
    </location>
</feature>
<name>A0A1F5DHT4_9BACT</name>
<evidence type="ECO:0000256" key="2">
    <source>
        <dbReference type="ARBA" id="ARBA00022980"/>
    </source>
</evidence>
<dbReference type="InterPro" id="IPR020568">
    <property type="entry name" value="Ribosomal_Su5_D2-typ_SF"/>
</dbReference>
<evidence type="ECO:0000313" key="8">
    <source>
        <dbReference type="Proteomes" id="UP000178758"/>
    </source>
</evidence>
<dbReference type="Gene3D" id="3.30.230.10">
    <property type="match status" value="1"/>
</dbReference>
<reference evidence="7 8" key="1">
    <citation type="journal article" date="2016" name="Nat. Commun.">
        <title>Thousands of microbial genomes shed light on interconnected biogeochemical processes in an aquifer system.</title>
        <authorList>
            <person name="Anantharaman K."/>
            <person name="Brown C.T."/>
            <person name="Hug L.A."/>
            <person name="Sharon I."/>
            <person name="Castelle C.J."/>
            <person name="Probst A.J."/>
            <person name="Thomas B.C."/>
            <person name="Singh A."/>
            <person name="Wilkins M.J."/>
            <person name="Karaoz U."/>
            <person name="Brodie E.L."/>
            <person name="Williams K.H."/>
            <person name="Hubbard S.S."/>
            <person name="Banfield J.F."/>
        </authorList>
    </citation>
    <scope>NUCLEOTIDE SEQUENCE [LARGE SCALE GENOMIC DNA]</scope>
</reference>
<comment type="similarity">
    <text evidence="1">Belongs to the universal ribosomal protein uS9 family.</text>
</comment>
<evidence type="ECO:0000256" key="6">
    <source>
        <dbReference type="SAM" id="MobiDB-lite"/>
    </source>
</evidence>
<evidence type="ECO:0000256" key="4">
    <source>
        <dbReference type="ARBA" id="ARBA00035259"/>
    </source>
</evidence>
<evidence type="ECO:0000256" key="1">
    <source>
        <dbReference type="ARBA" id="ARBA00005251"/>
    </source>
</evidence>
<dbReference type="GO" id="GO:0003735">
    <property type="term" value="F:structural constituent of ribosome"/>
    <property type="evidence" value="ECO:0007669"/>
    <property type="project" value="InterPro"/>
</dbReference>
<evidence type="ECO:0000313" key="7">
    <source>
        <dbReference type="EMBL" id="OGD54556.1"/>
    </source>
</evidence>
<dbReference type="GO" id="GO:0006412">
    <property type="term" value="P:translation"/>
    <property type="evidence" value="ECO:0007669"/>
    <property type="project" value="InterPro"/>
</dbReference>
<dbReference type="NCBIfam" id="NF001099">
    <property type="entry name" value="PRK00132.1"/>
    <property type="match status" value="1"/>
</dbReference>
<feature type="compositionally biased region" description="Basic residues" evidence="6">
    <location>
        <begin position="110"/>
        <end position="130"/>
    </location>
</feature>
<dbReference type="InterPro" id="IPR000754">
    <property type="entry name" value="Ribosomal_uS9"/>
</dbReference>
<organism evidence="7 8">
    <name type="scientific">Candidatus Beckwithbacteria bacterium RBG_13_35_6</name>
    <dbReference type="NCBI Taxonomy" id="1797456"/>
    <lineage>
        <taxon>Bacteria</taxon>
        <taxon>Candidatus Beckwithiibacteriota</taxon>
    </lineage>
</organism>
<keyword evidence="3" id="KW-0687">Ribonucleoprotein</keyword>
<dbReference type="GO" id="GO:0015935">
    <property type="term" value="C:small ribosomal subunit"/>
    <property type="evidence" value="ECO:0007669"/>
    <property type="project" value="TreeGrafter"/>
</dbReference>
<evidence type="ECO:0000256" key="3">
    <source>
        <dbReference type="ARBA" id="ARBA00023274"/>
    </source>
</evidence>
<keyword evidence="2 7" id="KW-0689">Ribosomal protein</keyword>
<accession>A0A1F5DHT4</accession>
<proteinExistence type="inferred from homology"/>
<dbReference type="PANTHER" id="PTHR21569">
    <property type="entry name" value="RIBOSOMAL PROTEIN S9"/>
    <property type="match status" value="1"/>
</dbReference>
<dbReference type="InterPro" id="IPR014721">
    <property type="entry name" value="Ribsml_uS5_D2-typ_fold_subgr"/>
</dbReference>
<feature type="region of interest" description="Disordered" evidence="6">
    <location>
        <begin position="104"/>
        <end position="130"/>
    </location>
</feature>